<keyword evidence="6" id="KW-1185">Reference proteome</keyword>
<sequence>MAYRIRKKGSTDQPATPPRPGTSTVSSNGSAGSRPLPGFLDDRKKNPLIVAGLVGLVALAGVGLVWHIYSDKKKKEQEAAALETHAEQMFSKNMQNKKADWSSIDQLFEKVVKDYPDSSSAKVAPLFLASIQNQLAQPQKAVNWLHEGLEKNSGDTKILPFYYESLGVTFMSMKEYDQALAMFQKVIKFQGKTLADAAYYNIGKVYELLNQPALAILNYRKLQKKFPSSPWASEAEAYIKQQNPTASSPPPPLTPPQVTPAPSK</sequence>
<feature type="region of interest" description="Disordered" evidence="2">
    <location>
        <begin position="237"/>
        <end position="264"/>
    </location>
</feature>
<feature type="domain" description="Ancillary SecYEG translocon subunit/Cell division coordinator CpoB TPR" evidence="4">
    <location>
        <begin position="52"/>
        <end position="186"/>
    </location>
</feature>
<keyword evidence="3" id="KW-1133">Transmembrane helix</keyword>
<dbReference type="PROSITE" id="PS50005">
    <property type="entry name" value="TPR"/>
    <property type="match status" value="1"/>
</dbReference>
<dbReference type="Gene3D" id="1.25.40.10">
    <property type="entry name" value="Tetratricopeptide repeat domain"/>
    <property type="match status" value="1"/>
</dbReference>
<accession>A0A059XUP7</accession>
<dbReference type="SUPFAM" id="SSF48452">
    <property type="entry name" value="TPR-like"/>
    <property type="match status" value="1"/>
</dbReference>
<keyword evidence="3" id="KW-0812">Transmembrane</keyword>
<dbReference type="AlphaFoldDB" id="A0A059XUP7"/>
<evidence type="ECO:0000313" key="5">
    <source>
        <dbReference type="EMBL" id="AIA30578.1"/>
    </source>
</evidence>
<reference evidence="5 6" key="2">
    <citation type="journal article" date="2015" name="Biomed. Res. Int.">
        <title>Effects of Arsenite Resistance on the Growth and Functional Gene Expression of Leptospirillum ferriphilum and Acidithiobacillus thiooxidans in Pure Culture and Coculture.</title>
        <authorList>
            <person name="Jiang H."/>
            <person name="Liang Y."/>
            <person name="Yin H."/>
            <person name="Xiao Y."/>
            <person name="Guo X."/>
            <person name="Xu Y."/>
            <person name="Hu Q."/>
            <person name="Liu H."/>
            <person name="Liu X."/>
        </authorList>
    </citation>
    <scope>NUCLEOTIDE SEQUENCE [LARGE SCALE GENOMIC DNA]</scope>
    <source>
        <strain evidence="5 6">YSK</strain>
    </source>
</reference>
<proteinExistence type="predicted"/>
<protein>
    <recommendedName>
        <fullName evidence="4">Ancillary SecYEG translocon subunit/Cell division coordinator CpoB TPR domain-containing protein</fullName>
    </recommendedName>
</protein>
<evidence type="ECO:0000313" key="6">
    <source>
        <dbReference type="Proteomes" id="UP000027059"/>
    </source>
</evidence>
<dbReference type="KEGG" id="lfp:Y981_06865"/>
<dbReference type="Proteomes" id="UP000027059">
    <property type="component" value="Chromosome"/>
</dbReference>
<feature type="transmembrane region" description="Helical" evidence="3">
    <location>
        <begin position="48"/>
        <end position="69"/>
    </location>
</feature>
<evidence type="ECO:0000256" key="3">
    <source>
        <dbReference type="SAM" id="Phobius"/>
    </source>
</evidence>
<feature type="repeat" description="TPR" evidence="1">
    <location>
        <begin position="160"/>
        <end position="193"/>
    </location>
</feature>
<feature type="compositionally biased region" description="Polar residues" evidence="2">
    <location>
        <begin position="21"/>
        <end position="31"/>
    </location>
</feature>
<dbReference type="InterPro" id="IPR018704">
    <property type="entry name" value="SecYEG/CpoB_TPR"/>
</dbReference>
<dbReference type="RefSeq" id="WP_038507050.1">
    <property type="nucleotide sequence ID" value="NZ_CP007243.1"/>
</dbReference>
<dbReference type="HOGENOM" id="CLU_1052909_0_0_0"/>
<feature type="compositionally biased region" description="Pro residues" evidence="2">
    <location>
        <begin position="247"/>
        <end position="264"/>
    </location>
</feature>
<reference evidence="6" key="1">
    <citation type="submission" date="2014-02" db="EMBL/GenBank/DDBJ databases">
        <title>Complete genome sequence and comparative genomic analysis of the nitrogen-fixing bacterium Leptospirillum ferriphilum YSK.</title>
        <authorList>
            <person name="Guo X."/>
            <person name="Yin H."/>
            <person name="Liang Y."/>
            <person name="Hu Q."/>
            <person name="Ma L."/>
            <person name="Xiao Y."/>
            <person name="Zhang X."/>
            <person name="Qiu G."/>
            <person name="Liu X."/>
        </authorList>
    </citation>
    <scope>NUCLEOTIDE SEQUENCE [LARGE SCALE GENOMIC DNA]</scope>
    <source>
        <strain evidence="6">YSK</strain>
    </source>
</reference>
<evidence type="ECO:0000256" key="1">
    <source>
        <dbReference type="PROSITE-ProRule" id="PRU00339"/>
    </source>
</evidence>
<name>A0A059XUP7_9BACT</name>
<dbReference type="OrthoDB" id="9808622at2"/>
<dbReference type="SMART" id="SM00028">
    <property type="entry name" value="TPR"/>
    <property type="match status" value="2"/>
</dbReference>
<organism evidence="5 6">
    <name type="scientific">Leptospirillum ferriphilum YSK</name>
    <dbReference type="NCBI Taxonomy" id="1441628"/>
    <lineage>
        <taxon>Bacteria</taxon>
        <taxon>Pseudomonadati</taxon>
        <taxon>Nitrospirota</taxon>
        <taxon>Nitrospiria</taxon>
        <taxon>Nitrospirales</taxon>
        <taxon>Nitrospiraceae</taxon>
        <taxon>Leptospirillum</taxon>
    </lineage>
</organism>
<dbReference type="InterPro" id="IPR011990">
    <property type="entry name" value="TPR-like_helical_dom_sf"/>
</dbReference>
<dbReference type="EMBL" id="CP007243">
    <property type="protein sequence ID" value="AIA30578.1"/>
    <property type="molecule type" value="Genomic_DNA"/>
</dbReference>
<keyword evidence="1" id="KW-0802">TPR repeat</keyword>
<gene>
    <name evidence="5" type="ORF">Y981_06865</name>
</gene>
<evidence type="ECO:0000256" key="2">
    <source>
        <dbReference type="SAM" id="MobiDB-lite"/>
    </source>
</evidence>
<keyword evidence="3" id="KW-0472">Membrane</keyword>
<evidence type="ECO:0000259" key="4">
    <source>
        <dbReference type="Pfam" id="PF09976"/>
    </source>
</evidence>
<dbReference type="InterPro" id="IPR019734">
    <property type="entry name" value="TPR_rpt"/>
</dbReference>
<dbReference type="Pfam" id="PF13174">
    <property type="entry name" value="TPR_6"/>
    <property type="match status" value="1"/>
</dbReference>
<feature type="region of interest" description="Disordered" evidence="2">
    <location>
        <begin position="1"/>
        <end position="39"/>
    </location>
</feature>
<dbReference type="Pfam" id="PF09976">
    <property type="entry name" value="TPR_21"/>
    <property type="match status" value="1"/>
</dbReference>